<dbReference type="Gene3D" id="3.30.70.270">
    <property type="match status" value="1"/>
</dbReference>
<dbReference type="Proteomes" id="UP000000492">
    <property type="component" value="Chromosome"/>
</dbReference>
<dbReference type="InterPro" id="IPR001126">
    <property type="entry name" value="UmuC"/>
</dbReference>
<dbReference type="Gene3D" id="3.40.1170.60">
    <property type="match status" value="1"/>
</dbReference>
<dbReference type="PANTHER" id="PTHR35369:SF2">
    <property type="entry name" value="BLR3025 PROTEIN"/>
    <property type="match status" value="1"/>
</dbReference>
<keyword evidence="7" id="KW-1185">Reference proteome</keyword>
<evidence type="ECO:0000259" key="5">
    <source>
        <dbReference type="PROSITE" id="PS50173"/>
    </source>
</evidence>
<name>F8E1U7_CORRG</name>
<gene>
    <name evidence="6" type="ordered locus">CRES_1808</name>
</gene>
<feature type="compositionally biased region" description="Low complexity" evidence="4">
    <location>
        <begin position="514"/>
        <end position="529"/>
    </location>
</feature>
<dbReference type="eggNOG" id="COG0389">
    <property type="taxonomic scope" value="Bacteria"/>
</dbReference>
<evidence type="ECO:0000256" key="1">
    <source>
        <dbReference type="ARBA" id="ARBA00010945"/>
    </source>
</evidence>
<dbReference type="STRING" id="662755.CRES_1808"/>
<evidence type="ECO:0000313" key="6">
    <source>
        <dbReference type="EMBL" id="AEI10160.1"/>
    </source>
</evidence>
<dbReference type="InterPro" id="IPR043128">
    <property type="entry name" value="Rev_trsase/Diguanyl_cyclase"/>
</dbReference>
<feature type="domain" description="UmuC" evidence="5">
    <location>
        <begin position="38"/>
        <end position="106"/>
    </location>
</feature>
<dbReference type="GO" id="GO:0006281">
    <property type="term" value="P:DNA repair"/>
    <property type="evidence" value="ECO:0007669"/>
    <property type="project" value="InterPro"/>
</dbReference>
<dbReference type="HOGENOM" id="CLU_026357_0_0_11"/>
<dbReference type="RefSeq" id="WP_013889147.1">
    <property type="nucleotide sequence ID" value="NC_015673.1"/>
</dbReference>
<reference evidence="6 7" key="1">
    <citation type="journal article" date="2012" name="BMC Genomics">
        <title>Complete genome sequence, lifestyle, and multi-drug resistance of the human pathogen Corynebacterium resistens DSM 45100 isolated from blood samples of a leukemia patient.</title>
        <authorList>
            <person name="Schroder J."/>
            <person name="Maus I."/>
            <person name="Meyer K."/>
            <person name="Wordemann S."/>
            <person name="Blom J."/>
            <person name="Jaenicke S."/>
            <person name="Schneider J."/>
            <person name="Trost E."/>
            <person name="Tauch A."/>
        </authorList>
    </citation>
    <scope>NUCLEOTIDE SEQUENCE [LARGE SCALE GENOMIC DNA]</scope>
    <source>
        <strain evidence="7">DSM 45100 / JCM 12819 / CCUG 50093 / GTC 2026 / SICGH 158</strain>
    </source>
</reference>
<dbReference type="PROSITE" id="PS50173">
    <property type="entry name" value="UMUC"/>
    <property type="match status" value="1"/>
</dbReference>
<comment type="similarity">
    <text evidence="1">Belongs to the DNA polymerase type-Y family.</text>
</comment>
<accession>F8E1U7</accession>
<evidence type="ECO:0000256" key="3">
    <source>
        <dbReference type="ARBA" id="ARBA00025589"/>
    </source>
</evidence>
<dbReference type="EMBL" id="CP002857">
    <property type="protein sequence ID" value="AEI10160.1"/>
    <property type="molecule type" value="Genomic_DNA"/>
</dbReference>
<dbReference type="CDD" id="cd03468">
    <property type="entry name" value="PolY_like"/>
    <property type="match status" value="1"/>
</dbReference>
<dbReference type="PANTHER" id="PTHR35369">
    <property type="entry name" value="BLR3025 PROTEIN-RELATED"/>
    <property type="match status" value="1"/>
</dbReference>
<evidence type="ECO:0000256" key="4">
    <source>
        <dbReference type="SAM" id="MobiDB-lite"/>
    </source>
</evidence>
<keyword evidence="2" id="KW-0227">DNA damage</keyword>
<dbReference type="Pfam" id="PF00817">
    <property type="entry name" value="IMS"/>
    <property type="match status" value="1"/>
</dbReference>
<dbReference type="InterPro" id="IPR043502">
    <property type="entry name" value="DNA/RNA_pol_sf"/>
</dbReference>
<organism evidence="6 7">
    <name type="scientific">Corynebacterium resistens (strain DSM 45100 / JCM 12819 / GTC 2026 / SICGH 158)</name>
    <dbReference type="NCBI Taxonomy" id="662755"/>
    <lineage>
        <taxon>Bacteria</taxon>
        <taxon>Bacillati</taxon>
        <taxon>Actinomycetota</taxon>
        <taxon>Actinomycetes</taxon>
        <taxon>Mycobacteriales</taxon>
        <taxon>Corynebacteriaceae</taxon>
        <taxon>Corynebacterium</taxon>
    </lineage>
</organism>
<sequence>MSKASGGQQNAQRVTVLWFPDWPVYAASRAEGWDVLHPAAVIAEHRVVACNASARKAGVRAGMKQRHALATCPVLHVATDDPAQQAAVHEELLVELESVAAHIETVRAGLLAFPMHALAKFYGDEDTAVELLLNATARANVDCLAGTADDLVTATWAARVGKSVEPGKAGEFVSDLPIEALCIEPALHGPREVMETLRQLGVVKMRDFAALRRSDVAARFGQDAVEWHRIASGQPSREVAPRQVEVPMQVVHEVDGPITNTETAAFVARQAAGRLHEELSSAGDVCLRLAVRARINAPAGYSGPTEIERVWRCREPLTEKDTAQRVRWQLDGWITRMRGAGAPRKAIGCEQGRHGIREEGRQGTTAEDAGFAGNGDFVQCGEFDGDNWDSDGIVGIVAIELAPVETVPAGSIMPGLWGGPDEGVRAARAAAGRAQALIGINAVLRPIPCGGRAVAGRVVTVPYGEEDPEEVKVLSTRRWRGELLAPLPSVIGAHRTAGANQLVSPSARLSANTGPRSRASARAGVASGSQMTAPSMQHPAAKVVVLDAEGEQLYVTGRGLLSGEPTHLRWGGHTFAITGWAGPWPVDEQWWAAGKRYARMQVSTDEPSAFLLVCKGTRWRIEATY</sequence>
<dbReference type="OrthoDB" id="5244088at2"/>
<protein>
    <recommendedName>
        <fullName evidence="5">UmuC domain-containing protein</fullName>
    </recommendedName>
</protein>
<dbReference type="KEGG" id="crd:CRES_1808"/>
<dbReference type="AlphaFoldDB" id="F8E1U7"/>
<dbReference type="InterPro" id="IPR050356">
    <property type="entry name" value="SulA_CellDiv_inhibitor"/>
</dbReference>
<dbReference type="SUPFAM" id="SSF56672">
    <property type="entry name" value="DNA/RNA polymerases"/>
    <property type="match status" value="1"/>
</dbReference>
<feature type="region of interest" description="Disordered" evidence="4">
    <location>
        <begin position="507"/>
        <end position="534"/>
    </location>
</feature>
<comment type="function">
    <text evidence="3">Poorly processive, error-prone DNA polymerase involved in untargeted mutagenesis. Copies undamaged DNA at stalled replication forks, which arise in vivo from mismatched or misaligned primer ends. These misaligned primers can be extended by PolIV. Exhibits no 3'-5' exonuclease (proofreading) activity. May be involved in translesional synthesis, in conjunction with the beta clamp from PolIII.</text>
</comment>
<evidence type="ECO:0000313" key="7">
    <source>
        <dbReference type="Proteomes" id="UP000000492"/>
    </source>
</evidence>
<evidence type="ECO:0000256" key="2">
    <source>
        <dbReference type="ARBA" id="ARBA00022763"/>
    </source>
</evidence>
<proteinExistence type="inferred from homology"/>